<keyword evidence="3" id="KW-1185">Reference proteome</keyword>
<evidence type="ECO:0000313" key="2">
    <source>
        <dbReference type="EMBL" id="PWI54702.1"/>
    </source>
</evidence>
<feature type="transmembrane region" description="Helical" evidence="1">
    <location>
        <begin position="20"/>
        <end position="41"/>
    </location>
</feature>
<feature type="transmembrane region" description="Helical" evidence="1">
    <location>
        <begin position="47"/>
        <end position="74"/>
    </location>
</feature>
<comment type="caution">
    <text evidence="2">The sequence shown here is derived from an EMBL/GenBank/DDBJ whole genome shotgun (WGS) entry which is preliminary data.</text>
</comment>
<reference evidence="2 3" key="1">
    <citation type="submission" date="2016-11" db="EMBL/GenBank/DDBJ databases">
        <title>Comparative genomics of Acidibacillus ferroxidans species.</title>
        <authorList>
            <person name="Oliveira G."/>
            <person name="Nunes G."/>
            <person name="Oliveira R."/>
            <person name="Araujo F."/>
            <person name="Salim A."/>
            <person name="Scholte L."/>
            <person name="Morais D."/>
            <person name="Nancucheo I."/>
            <person name="Johnson D.B."/>
            <person name="Grail B."/>
            <person name="Bittencourt J."/>
            <person name="Valadares R."/>
        </authorList>
    </citation>
    <scope>NUCLEOTIDE SEQUENCE [LARGE SCALE GENOMIC DNA]</scope>
    <source>
        <strain evidence="2 3">Y002</strain>
    </source>
</reference>
<gene>
    <name evidence="2" type="ORF">BM613_13620</name>
</gene>
<sequence length="100" mass="10415">MSISLIIAALAWSITSGKLFLILHSTLGILLLGLSVFYLGVAHRANAVGAILIGWLGLLAILFAAVNGVLFLLAQQAINSVWMAAGFGVAIMLYAIGSFV</sequence>
<evidence type="ECO:0000256" key="1">
    <source>
        <dbReference type="SAM" id="Phobius"/>
    </source>
</evidence>
<dbReference type="Proteomes" id="UP000245380">
    <property type="component" value="Unassembled WGS sequence"/>
</dbReference>
<protein>
    <submittedName>
        <fullName evidence="2">Uncharacterized protein</fullName>
    </submittedName>
</protein>
<name>A0A2U3D093_SULT2</name>
<evidence type="ECO:0000313" key="3">
    <source>
        <dbReference type="Proteomes" id="UP000245380"/>
    </source>
</evidence>
<feature type="transmembrane region" description="Helical" evidence="1">
    <location>
        <begin position="81"/>
        <end position="99"/>
    </location>
</feature>
<dbReference type="AlphaFoldDB" id="A0A2U3D093"/>
<keyword evidence="1" id="KW-0472">Membrane</keyword>
<dbReference type="EMBL" id="MPDK01000048">
    <property type="protein sequence ID" value="PWI54702.1"/>
    <property type="molecule type" value="Genomic_DNA"/>
</dbReference>
<keyword evidence="1" id="KW-0812">Transmembrane</keyword>
<proteinExistence type="predicted"/>
<accession>A0A2U3D093</accession>
<keyword evidence="1" id="KW-1133">Transmembrane helix</keyword>
<organism evidence="2 3">
    <name type="scientific">Sulfoacidibacillus thermotolerans</name>
    <name type="common">Acidibacillus sulfuroxidans</name>
    <dbReference type="NCBI Taxonomy" id="1765684"/>
    <lineage>
        <taxon>Bacteria</taxon>
        <taxon>Bacillati</taxon>
        <taxon>Bacillota</taxon>
        <taxon>Bacilli</taxon>
        <taxon>Bacillales</taxon>
        <taxon>Alicyclobacillaceae</taxon>
        <taxon>Sulfoacidibacillus</taxon>
    </lineage>
</organism>